<sequence length="667" mass="75887">MSVNKLTAAEIKQIPVVLGEPDLINALLQLPGVTNSGEGTSGFNVRGGGSDQNLILVDQAPLFNSSHLYGFFSAFNTDAIRDIKLYKGGIPARFGGRGSSVLDINQRSGSDKKFHGNGGIGLLSSRLLLEGPIKKDKTSFLVAGRVSYAHLFLKLSDNDNSVYFYDLNGKLNHKINKNNNLSFTTYFGRDVFQFSDSFKNDYGNTILNLNWNSNFSDDMKSKMALIYSDYVYNLNINLVGFNWKSGITNYAYKWDLENYLSDDVSLKYGINTTYYNFNPGVITPDQPDSQINYYKIPDKRALENAFYAELEHSVFKKFKVNYGLRWSSFFRIGPEVVEQYENNQAVVYDPSTNTYGEANPIGAIKYNSNQVIDQFNNLEPRAALSYIINDNQSVKASYNRMVQYIHLISNTTAATPLDIWAPSGNFIKPQLIDQYALGYFTNLKDNAYSLEIETYYKTGKNRLDYIDGANLIGNRNIERVLLNGHTRSYGLEVLFRKNLGRFTGWISYTLAKSEQQTKGRTNLEPGINNGEWYRTPHDRLHDLSVVANYQYNEKWSFNANFVLQSGRPVTYPVGKYEFQGIVVPRYGKRNQNSLPVYHHLDIAATYKPKSDNKNFQSEWTFGIYNIYNRKNAASISFRENEDFRGKTEAVKLSIFGVIPSVTYNFKF</sequence>
<evidence type="ECO:0000256" key="5">
    <source>
        <dbReference type="ARBA" id="ARBA00022729"/>
    </source>
</evidence>
<dbReference type="InterPro" id="IPR012910">
    <property type="entry name" value="Plug_dom"/>
</dbReference>
<keyword evidence="10" id="KW-0675">Receptor</keyword>
<evidence type="ECO:0000256" key="1">
    <source>
        <dbReference type="ARBA" id="ARBA00004571"/>
    </source>
</evidence>
<keyword evidence="6 8" id="KW-0472">Membrane</keyword>
<comment type="similarity">
    <text evidence="8">Belongs to the TonB-dependent receptor family.</text>
</comment>
<evidence type="ECO:0000256" key="8">
    <source>
        <dbReference type="PROSITE-ProRule" id="PRU01360"/>
    </source>
</evidence>
<dbReference type="Pfam" id="PF07715">
    <property type="entry name" value="Plug"/>
    <property type="match status" value="1"/>
</dbReference>
<keyword evidence="11" id="KW-1185">Reference proteome</keyword>
<proteinExistence type="inferred from homology"/>
<evidence type="ECO:0000256" key="4">
    <source>
        <dbReference type="ARBA" id="ARBA00022692"/>
    </source>
</evidence>
<dbReference type="PANTHER" id="PTHR30069:SF29">
    <property type="entry name" value="HEMOGLOBIN AND HEMOGLOBIN-HAPTOGLOBIN-BINDING PROTEIN 1-RELATED"/>
    <property type="match status" value="1"/>
</dbReference>
<evidence type="ECO:0000256" key="6">
    <source>
        <dbReference type="ARBA" id="ARBA00023136"/>
    </source>
</evidence>
<feature type="domain" description="TonB-dependent receptor plug" evidence="9">
    <location>
        <begin position="2"/>
        <end position="98"/>
    </location>
</feature>
<dbReference type="SUPFAM" id="SSF56935">
    <property type="entry name" value="Porins"/>
    <property type="match status" value="1"/>
</dbReference>
<dbReference type="EMBL" id="CP081495">
    <property type="protein sequence ID" value="UYW02579.1"/>
    <property type="molecule type" value="Genomic_DNA"/>
</dbReference>
<dbReference type="Proteomes" id="UP001163328">
    <property type="component" value="Chromosome"/>
</dbReference>
<dbReference type="InterPro" id="IPR039426">
    <property type="entry name" value="TonB-dep_rcpt-like"/>
</dbReference>
<dbReference type="Gene3D" id="2.170.130.10">
    <property type="entry name" value="TonB-dependent receptor, plug domain"/>
    <property type="match status" value="1"/>
</dbReference>
<keyword evidence="5" id="KW-0732">Signal</keyword>
<keyword evidence="4 8" id="KW-0812">Transmembrane</keyword>
<dbReference type="InterPro" id="IPR036942">
    <property type="entry name" value="Beta-barrel_TonB_sf"/>
</dbReference>
<keyword evidence="2 8" id="KW-0813">Transport</keyword>
<keyword evidence="3 8" id="KW-1134">Transmembrane beta strand</keyword>
<accession>A0ABY6M237</accession>
<reference evidence="10" key="1">
    <citation type="submission" date="2021-08" db="EMBL/GenBank/DDBJ databases">
        <title>Flavobacterium sp. strain CC-SYL302.</title>
        <authorList>
            <person name="Lin S.-Y."/>
            <person name="Lee T.-H."/>
            <person name="Young C.-C."/>
        </authorList>
    </citation>
    <scope>NUCLEOTIDE SEQUENCE</scope>
    <source>
        <strain evidence="10">CC-SYL302</strain>
    </source>
</reference>
<evidence type="ECO:0000256" key="7">
    <source>
        <dbReference type="ARBA" id="ARBA00023237"/>
    </source>
</evidence>
<evidence type="ECO:0000256" key="2">
    <source>
        <dbReference type="ARBA" id="ARBA00022448"/>
    </source>
</evidence>
<evidence type="ECO:0000259" key="9">
    <source>
        <dbReference type="Pfam" id="PF07715"/>
    </source>
</evidence>
<dbReference type="InterPro" id="IPR037066">
    <property type="entry name" value="Plug_dom_sf"/>
</dbReference>
<organism evidence="10 11">
    <name type="scientific">Flavobacterium agricola</name>
    <dbReference type="NCBI Taxonomy" id="2870839"/>
    <lineage>
        <taxon>Bacteria</taxon>
        <taxon>Pseudomonadati</taxon>
        <taxon>Bacteroidota</taxon>
        <taxon>Flavobacteriia</taxon>
        <taxon>Flavobacteriales</taxon>
        <taxon>Flavobacteriaceae</taxon>
        <taxon>Flavobacterium</taxon>
    </lineage>
</organism>
<dbReference type="Gene3D" id="2.40.170.20">
    <property type="entry name" value="TonB-dependent receptor, beta-barrel domain"/>
    <property type="match status" value="1"/>
</dbReference>
<evidence type="ECO:0000256" key="3">
    <source>
        <dbReference type="ARBA" id="ARBA00022452"/>
    </source>
</evidence>
<keyword evidence="7 8" id="KW-0998">Cell outer membrane</keyword>
<dbReference type="PROSITE" id="PS52016">
    <property type="entry name" value="TONB_DEPENDENT_REC_3"/>
    <property type="match status" value="1"/>
</dbReference>
<name>A0ABY6M237_9FLAO</name>
<comment type="subcellular location">
    <subcellularLocation>
        <location evidence="1 8">Cell outer membrane</location>
        <topology evidence="1 8">Multi-pass membrane protein</topology>
    </subcellularLocation>
</comment>
<protein>
    <submittedName>
        <fullName evidence="10">TonB-dependent receptor</fullName>
    </submittedName>
</protein>
<dbReference type="PANTHER" id="PTHR30069">
    <property type="entry name" value="TONB-DEPENDENT OUTER MEMBRANE RECEPTOR"/>
    <property type="match status" value="1"/>
</dbReference>
<evidence type="ECO:0000313" key="10">
    <source>
        <dbReference type="EMBL" id="UYW02579.1"/>
    </source>
</evidence>
<gene>
    <name evidence="10" type="ORF">K5I29_00820</name>
</gene>
<evidence type="ECO:0000313" key="11">
    <source>
        <dbReference type="Proteomes" id="UP001163328"/>
    </source>
</evidence>